<dbReference type="InterPro" id="IPR011701">
    <property type="entry name" value="MFS"/>
</dbReference>
<reference evidence="9" key="1">
    <citation type="journal article" date="2012" name="Science">
        <title>The Paleozoic origin of enzymatic lignin decomposition reconstructed from 31 fungal genomes.</title>
        <authorList>
            <person name="Floudas D."/>
            <person name="Binder M."/>
            <person name="Riley R."/>
            <person name="Barry K."/>
            <person name="Blanchette R.A."/>
            <person name="Henrissat B."/>
            <person name="Martinez A.T."/>
            <person name="Otillar R."/>
            <person name="Spatafora J.W."/>
            <person name="Yadav J.S."/>
            <person name="Aerts A."/>
            <person name="Benoit I."/>
            <person name="Boyd A."/>
            <person name="Carlson A."/>
            <person name="Copeland A."/>
            <person name="Coutinho P.M."/>
            <person name="de Vries R.P."/>
            <person name="Ferreira P."/>
            <person name="Findley K."/>
            <person name="Foster B."/>
            <person name="Gaskell J."/>
            <person name="Glotzer D."/>
            <person name="Gorecki P."/>
            <person name="Heitman J."/>
            <person name="Hesse C."/>
            <person name="Hori C."/>
            <person name="Igarashi K."/>
            <person name="Jurgens J.A."/>
            <person name="Kallen N."/>
            <person name="Kersten P."/>
            <person name="Kohler A."/>
            <person name="Kuees U."/>
            <person name="Kumar T.K.A."/>
            <person name="Kuo A."/>
            <person name="LaButti K."/>
            <person name="Larrondo L.F."/>
            <person name="Lindquist E."/>
            <person name="Ling A."/>
            <person name="Lombard V."/>
            <person name="Lucas S."/>
            <person name="Lundell T."/>
            <person name="Martin R."/>
            <person name="McLaughlin D.J."/>
            <person name="Morgenstern I."/>
            <person name="Morin E."/>
            <person name="Murat C."/>
            <person name="Nagy L.G."/>
            <person name="Nolan M."/>
            <person name="Ohm R.A."/>
            <person name="Patyshakuliyeva A."/>
            <person name="Rokas A."/>
            <person name="Ruiz-Duenas F.J."/>
            <person name="Sabat G."/>
            <person name="Salamov A."/>
            <person name="Samejima M."/>
            <person name="Schmutz J."/>
            <person name="Slot J.C."/>
            <person name="St John F."/>
            <person name="Stenlid J."/>
            <person name="Sun H."/>
            <person name="Sun S."/>
            <person name="Syed K."/>
            <person name="Tsang A."/>
            <person name="Wiebenga A."/>
            <person name="Young D."/>
            <person name="Pisabarro A."/>
            <person name="Eastwood D.C."/>
            <person name="Martin F."/>
            <person name="Cullen D."/>
            <person name="Grigoriev I.V."/>
            <person name="Hibbett D.S."/>
        </authorList>
    </citation>
    <scope>NUCLEOTIDE SEQUENCE [LARGE SCALE GENOMIC DNA]</scope>
    <source>
        <strain evidence="9">FP-91666</strain>
    </source>
</reference>
<dbReference type="SUPFAM" id="SSF103473">
    <property type="entry name" value="MFS general substrate transporter"/>
    <property type="match status" value="1"/>
</dbReference>
<evidence type="ECO:0000256" key="1">
    <source>
        <dbReference type="ARBA" id="ARBA00004141"/>
    </source>
</evidence>
<dbReference type="KEGG" id="shs:STEHIDRAFT_173064"/>
<dbReference type="eggNOG" id="KOG0255">
    <property type="taxonomic scope" value="Eukaryota"/>
</dbReference>
<feature type="transmembrane region" description="Helical" evidence="6">
    <location>
        <begin position="538"/>
        <end position="560"/>
    </location>
</feature>
<protein>
    <submittedName>
        <fullName evidence="8">MFS general substrate transporter</fullName>
    </submittedName>
</protein>
<evidence type="ECO:0000313" key="9">
    <source>
        <dbReference type="Proteomes" id="UP000053927"/>
    </source>
</evidence>
<dbReference type="OrthoDB" id="9986881at2759"/>
<dbReference type="InterPro" id="IPR036259">
    <property type="entry name" value="MFS_trans_sf"/>
</dbReference>
<comment type="subcellular location">
    <subcellularLocation>
        <location evidence="1">Membrane</location>
        <topology evidence="1">Multi-pass membrane protein</topology>
    </subcellularLocation>
</comment>
<feature type="transmembrane region" description="Helical" evidence="6">
    <location>
        <begin position="292"/>
        <end position="314"/>
    </location>
</feature>
<feature type="transmembrane region" description="Helical" evidence="6">
    <location>
        <begin position="165"/>
        <end position="182"/>
    </location>
</feature>
<dbReference type="EMBL" id="JH687403">
    <property type="protein sequence ID" value="EIM79551.1"/>
    <property type="molecule type" value="Genomic_DNA"/>
</dbReference>
<proteinExistence type="predicted"/>
<feature type="transmembrane region" description="Helical" evidence="6">
    <location>
        <begin position="320"/>
        <end position="342"/>
    </location>
</feature>
<feature type="compositionally biased region" description="Low complexity" evidence="5">
    <location>
        <begin position="39"/>
        <end position="53"/>
    </location>
</feature>
<dbReference type="OMA" id="TECGAGW"/>
<keyword evidence="2 6" id="KW-0812">Transmembrane</keyword>
<feature type="domain" description="Major facilitator superfamily (MFS) profile" evidence="7">
    <location>
        <begin position="167"/>
        <end position="597"/>
    </location>
</feature>
<dbReference type="AlphaFoldDB" id="R7RW71"/>
<feature type="region of interest" description="Disordered" evidence="5">
    <location>
        <begin position="1"/>
        <end position="151"/>
    </location>
</feature>
<evidence type="ECO:0000256" key="3">
    <source>
        <dbReference type="ARBA" id="ARBA00022989"/>
    </source>
</evidence>
<dbReference type="PANTHER" id="PTHR23502">
    <property type="entry name" value="MAJOR FACILITATOR SUPERFAMILY"/>
    <property type="match status" value="1"/>
</dbReference>
<dbReference type="CDD" id="cd17323">
    <property type="entry name" value="MFS_Tpo1_MDR_like"/>
    <property type="match status" value="1"/>
</dbReference>
<feature type="transmembrane region" description="Helical" evidence="6">
    <location>
        <begin position="478"/>
        <end position="497"/>
    </location>
</feature>
<evidence type="ECO:0000259" key="7">
    <source>
        <dbReference type="PROSITE" id="PS50850"/>
    </source>
</evidence>
<feature type="compositionally biased region" description="Basic and acidic residues" evidence="5">
    <location>
        <begin position="57"/>
        <end position="96"/>
    </location>
</feature>
<evidence type="ECO:0000256" key="6">
    <source>
        <dbReference type="SAM" id="Phobius"/>
    </source>
</evidence>
<name>R7RW71_STEHR</name>
<dbReference type="PANTHER" id="PTHR23502:SF74">
    <property type="entry name" value="MAJOR FACILITATOR SUPERFAMILY (MFS) PROFILE DOMAIN-CONTAINING PROTEIN"/>
    <property type="match status" value="1"/>
</dbReference>
<dbReference type="GO" id="GO:0022857">
    <property type="term" value="F:transmembrane transporter activity"/>
    <property type="evidence" value="ECO:0007669"/>
    <property type="project" value="InterPro"/>
</dbReference>
<feature type="transmembrane region" description="Helical" evidence="6">
    <location>
        <begin position="438"/>
        <end position="457"/>
    </location>
</feature>
<dbReference type="GeneID" id="18804201"/>
<dbReference type="FunFam" id="1.20.1250.20:FF:000011">
    <property type="entry name" value="MFS multidrug transporter, putative"/>
    <property type="match status" value="1"/>
</dbReference>
<feature type="transmembrane region" description="Helical" evidence="6">
    <location>
        <begin position="509"/>
        <end position="531"/>
    </location>
</feature>
<evidence type="ECO:0000256" key="4">
    <source>
        <dbReference type="ARBA" id="ARBA00023136"/>
    </source>
</evidence>
<sequence>MMVIHRSPSATDPSHHSPAFLTSSDATFPPESSPNTLQTTSTPEPRPSSSSSRTRFHRDNDNDRDSATLIEETARRSGEVEEAPEREMERYGGDDPRDPEEEEWNVSKNRKGSDRATEERVCVEEEQTECGAGWEEEKEKDPNLVGWDGPDDPENPQNWSKTYKCFVTGICAIITFNVTFASSAPSTAASFIAEEFNSSAEVSYLVTSVFLLGYCFGPIFWGPGSELFGRKPIYIVPLTCYTLLFLGQALAHNMATLLVTRFLGGFFACSPLTNGGGLLADMWDPVGRGPATGAFTAVLFLGPSLGPLVAGFIVESSLGWRWVFWVMMIFAGAVTILAALCMPETYAPAILHAKAKRLRKASPSNKSLYAESERQDWTLKPLLHRTLYRPFVMLASEPILLLVTIYLSAIYGVLYGLFEAFPIIFIERHNLSISQNGLIFLSLAIGATLGALTNQLLLNHYPYYMTHYRGYPPPEKRLYGAMIAGPSLVVGSLWLGWSGQYESVPWYVPALSGVLIGAGIILIFISFLSYLIDTYMMYAASAFAANTIIRSAVGAAFPLFTVQMYHKLGINWSSTLIAGIALLLAPIPFLFFKYGARIRQGSRFAPCTDLQIKKEIEEEEAVAREKEQGVKVKGGADVVERGVEV</sequence>
<keyword evidence="9" id="KW-1185">Reference proteome</keyword>
<dbReference type="Gene3D" id="1.20.1250.20">
    <property type="entry name" value="MFS general substrate transporter like domains"/>
    <property type="match status" value="1"/>
</dbReference>
<feature type="transmembrane region" description="Helical" evidence="6">
    <location>
        <begin position="233"/>
        <end position="251"/>
    </location>
</feature>
<dbReference type="GO" id="GO:0005886">
    <property type="term" value="C:plasma membrane"/>
    <property type="evidence" value="ECO:0007669"/>
    <property type="project" value="TreeGrafter"/>
</dbReference>
<dbReference type="Proteomes" id="UP000053927">
    <property type="component" value="Unassembled WGS sequence"/>
</dbReference>
<gene>
    <name evidence="8" type="ORF">STEHIDRAFT_173064</name>
</gene>
<feature type="compositionally biased region" description="Basic and acidic residues" evidence="5">
    <location>
        <begin position="111"/>
        <end position="123"/>
    </location>
</feature>
<evidence type="ECO:0000256" key="5">
    <source>
        <dbReference type="SAM" id="MobiDB-lite"/>
    </source>
</evidence>
<dbReference type="RefSeq" id="XP_007311346.1">
    <property type="nucleotide sequence ID" value="XM_007311284.1"/>
</dbReference>
<dbReference type="PROSITE" id="PS50850">
    <property type="entry name" value="MFS"/>
    <property type="match status" value="1"/>
</dbReference>
<accession>R7RW71</accession>
<feature type="transmembrane region" description="Helical" evidence="6">
    <location>
        <begin position="572"/>
        <end position="592"/>
    </location>
</feature>
<feature type="transmembrane region" description="Helical" evidence="6">
    <location>
        <begin position="257"/>
        <end position="280"/>
    </location>
</feature>
<feature type="transmembrane region" description="Helical" evidence="6">
    <location>
        <begin position="399"/>
        <end position="418"/>
    </location>
</feature>
<dbReference type="Pfam" id="PF07690">
    <property type="entry name" value="MFS_1"/>
    <property type="match status" value="1"/>
</dbReference>
<feature type="compositionally biased region" description="Acidic residues" evidence="5">
    <location>
        <begin position="124"/>
        <end position="134"/>
    </location>
</feature>
<evidence type="ECO:0000313" key="8">
    <source>
        <dbReference type="EMBL" id="EIM79551.1"/>
    </source>
</evidence>
<feature type="transmembrane region" description="Helical" evidence="6">
    <location>
        <begin position="202"/>
        <end position="221"/>
    </location>
</feature>
<keyword evidence="3 6" id="KW-1133">Transmembrane helix</keyword>
<evidence type="ECO:0000256" key="2">
    <source>
        <dbReference type="ARBA" id="ARBA00022692"/>
    </source>
</evidence>
<organism evidence="8 9">
    <name type="scientific">Stereum hirsutum (strain FP-91666)</name>
    <name type="common">White-rot fungus</name>
    <dbReference type="NCBI Taxonomy" id="721885"/>
    <lineage>
        <taxon>Eukaryota</taxon>
        <taxon>Fungi</taxon>
        <taxon>Dikarya</taxon>
        <taxon>Basidiomycota</taxon>
        <taxon>Agaricomycotina</taxon>
        <taxon>Agaricomycetes</taxon>
        <taxon>Russulales</taxon>
        <taxon>Stereaceae</taxon>
        <taxon>Stereum</taxon>
    </lineage>
</organism>
<dbReference type="InterPro" id="IPR020846">
    <property type="entry name" value="MFS_dom"/>
</dbReference>
<keyword evidence="4 6" id="KW-0472">Membrane</keyword>